<dbReference type="PANTHER" id="PTHR10889:SF3">
    <property type="entry name" value="DEOXYRIBOSE-PHOSPHATE ALDOLASE"/>
    <property type="match status" value="1"/>
</dbReference>
<protein>
    <recommendedName>
        <fullName evidence="3 7">Deoxyribose-phosphate aldolase</fullName>
        <ecNumber evidence="3 7">4.1.2.4</ecNumber>
    </recommendedName>
</protein>
<evidence type="ECO:0000313" key="8">
    <source>
        <dbReference type="EMBL" id="THD08764.1"/>
    </source>
</evidence>
<evidence type="ECO:0000256" key="4">
    <source>
        <dbReference type="ARBA" id="ARBA00023239"/>
    </source>
</evidence>
<proteinExistence type="inferred from homology"/>
<comment type="similarity">
    <text evidence="2">Belongs to the DeoC/FbaB aldolase family. DeoC type 2 subfamily.</text>
</comment>
<keyword evidence="5" id="KW-0704">Schiff base</keyword>
<dbReference type="AlphaFoldDB" id="A0A4S3KL36"/>
<evidence type="ECO:0000256" key="2">
    <source>
        <dbReference type="ARBA" id="ARBA00009473"/>
    </source>
</evidence>
<dbReference type="SUPFAM" id="SSF51569">
    <property type="entry name" value="Aldolase"/>
    <property type="match status" value="1"/>
</dbReference>
<sequence>MSIDARSPRALAARLLSLLDLTSLGEDDTPARIEALCASARAAPVLPAALCIYPEHVGSVRRSLQGTAVKVATVVNFPEGGSDPQRVERETRRALAAGADEIDLVLPYRALRGGDAAGARAVVRRCRTVCADGVLLKLILETGELGTPELIHAACAIGIEEGVDFLKTSTGKVPVNATPEAAAVMLDAIAAAGGRCGFKAAGGIRTLAAAVTYLDLAEARLGAGWADPAHFRIGASALFGELCATAAPAA</sequence>
<reference evidence="8 9" key="1">
    <citation type="submission" date="2017-02" db="EMBL/GenBank/DDBJ databases">
        <title>Whole genome sequencing of Rhodanobacter lindaniclasticus DSM 17932.</title>
        <authorList>
            <person name="Kumar S."/>
            <person name="Patil P."/>
            <person name="Patil P.B."/>
        </authorList>
    </citation>
    <scope>NUCLEOTIDE SEQUENCE [LARGE SCALE GENOMIC DNA]</scope>
    <source>
        <strain evidence="8 9">DSM 17932</strain>
    </source>
</reference>
<dbReference type="RefSeq" id="WP_136257657.1">
    <property type="nucleotide sequence ID" value="NZ_MWIO01000014.1"/>
</dbReference>
<dbReference type="CDD" id="cd00959">
    <property type="entry name" value="DeoC"/>
    <property type="match status" value="1"/>
</dbReference>
<dbReference type="NCBIfam" id="TIGR00126">
    <property type="entry name" value="deoC"/>
    <property type="match status" value="1"/>
</dbReference>
<dbReference type="SMART" id="SM01133">
    <property type="entry name" value="DeoC"/>
    <property type="match status" value="1"/>
</dbReference>
<evidence type="ECO:0000313" key="9">
    <source>
        <dbReference type="Proteomes" id="UP000306317"/>
    </source>
</evidence>
<comment type="caution">
    <text evidence="8">The sequence shown here is derived from an EMBL/GenBank/DDBJ whole genome shotgun (WGS) entry which is preliminary data.</text>
</comment>
<evidence type="ECO:0000256" key="6">
    <source>
        <dbReference type="ARBA" id="ARBA00048791"/>
    </source>
</evidence>
<dbReference type="GO" id="GO:0005737">
    <property type="term" value="C:cytoplasm"/>
    <property type="evidence" value="ECO:0007669"/>
    <property type="project" value="InterPro"/>
</dbReference>
<keyword evidence="4" id="KW-0456">Lyase</keyword>
<comment type="pathway">
    <text evidence="1">Carbohydrate degradation; 2-deoxy-D-ribose 1-phosphate degradation; D-glyceraldehyde 3-phosphate and acetaldehyde from 2-deoxy-alpha-D-ribose 1-phosphate: step 2/2.</text>
</comment>
<dbReference type="Pfam" id="PF01791">
    <property type="entry name" value="DeoC"/>
    <property type="match status" value="1"/>
</dbReference>
<organism evidence="8 9">
    <name type="scientific">Rhodanobacter lindaniclasticus</name>
    <dbReference type="NCBI Taxonomy" id="75310"/>
    <lineage>
        <taxon>Bacteria</taxon>
        <taxon>Pseudomonadati</taxon>
        <taxon>Pseudomonadota</taxon>
        <taxon>Gammaproteobacteria</taxon>
        <taxon>Lysobacterales</taxon>
        <taxon>Rhodanobacteraceae</taxon>
        <taxon>Rhodanobacter</taxon>
    </lineage>
</organism>
<dbReference type="PIRSF" id="PIRSF001357">
    <property type="entry name" value="DeoC"/>
    <property type="match status" value="1"/>
</dbReference>
<dbReference type="InterPro" id="IPR013785">
    <property type="entry name" value="Aldolase_TIM"/>
</dbReference>
<keyword evidence="9" id="KW-1185">Reference proteome</keyword>
<dbReference type="GO" id="GO:0016052">
    <property type="term" value="P:carbohydrate catabolic process"/>
    <property type="evidence" value="ECO:0007669"/>
    <property type="project" value="TreeGrafter"/>
</dbReference>
<dbReference type="InterPro" id="IPR011343">
    <property type="entry name" value="DeoC"/>
</dbReference>
<evidence type="ECO:0000256" key="1">
    <source>
        <dbReference type="ARBA" id="ARBA00004816"/>
    </source>
</evidence>
<dbReference type="InterPro" id="IPR002915">
    <property type="entry name" value="DeoC/FbaB/LacD_aldolase"/>
</dbReference>
<accession>A0A4S3KL36</accession>
<dbReference type="PANTHER" id="PTHR10889">
    <property type="entry name" value="DEOXYRIBOSE-PHOSPHATE ALDOLASE"/>
    <property type="match status" value="1"/>
</dbReference>
<comment type="catalytic activity">
    <reaction evidence="6">
        <text>2-deoxy-D-ribose 5-phosphate = D-glyceraldehyde 3-phosphate + acetaldehyde</text>
        <dbReference type="Rhea" id="RHEA:12821"/>
        <dbReference type="ChEBI" id="CHEBI:15343"/>
        <dbReference type="ChEBI" id="CHEBI:59776"/>
        <dbReference type="ChEBI" id="CHEBI:62877"/>
        <dbReference type="EC" id="4.1.2.4"/>
    </reaction>
</comment>
<evidence type="ECO:0000256" key="5">
    <source>
        <dbReference type="ARBA" id="ARBA00023270"/>
    </source>
</evidence>
<dbReference type="OrthoDB" id="6579831at2"/>
<evidence type="ECO:0000256" key="3">
    <source>
        <dbReference type="ARBA" id="ARBA00012515"/>
    </source>
</evidence>
<dbReference type="EC" id="4.1.2.4" evidence="3 7"/>
<dbReference type="Gene3D" id="3.20.20.70">
    <property type="entry name" value="Aldolase class I"/>
    <property type="match status" value="1"/>
</dbReference>
<name>A0A4S3KL36_9GAMM</name>
<dbReference type="EMBL" id="MWIO01000014">
    <property type="protein sequence ID" value="THD08764.1"/>
    <property type="molecule type" value="Genomic_DNA"/>
</dbReference>
<dbReference type="GO" id="GO:0009264">
    <property type="term" value="P:deoxyribonucleotide catabolic process"/>
    <property type="evidence" value="ECO:0007669"/>
    <property type="project" value="UniProtKB-UniRule"/>
</dbReference>
<gene>
    <name evidence="8" type="ORF">B1991_05290</name>
</gene>
<dbReference type="Proteomes" id="UP000306317">
    <property type="component" value="Unassembled WGS sequence"/>
</dbReference>
<evidence type="ECO:0000256" key="7">
    <source>
        <dbReference type="NCBIfam" id="TIGR00126"/>
    </source>
</evidence>
<dbReference type="GO" id="GO:0004139">
    <property type="term" value="F:deoxyribose-phosphate aldolase activity"/>
    <property type="evidence" value="ECO:0007669"/>
    <property type="project" value="UniProtKB-UniRule"/>
</dbReference>